<accession>A0ABW3FMG6</accession>
<keyword evidence="3" id="KW-1185">Reference proteome</keyword>
<organism evidence="2 3">
    <name type="scientific">Saccharopolyspora rosea</name>
    <dbReference type="NCBI Taxonomy" id="524884"/>
    <lineage>
        <taxon>Bacteria</taxon>
        <taxon>Bacillati</taxon>
        <taxon>Actinomycetota</taxon>
        <taxon>Actinomycetes</taxon>
        <taxon>Pseudonocardiales</taxon>
        <taxon>Pseudonocardiaceae</taxon>
        <taxon>Saccharopolyspora</taxon>
    </lineage>
</organism>
<dbReference type="Proteomes" id="UP001597018">
    <property type="component" value="Unassembled WGS sequence"/>
</dbReference>
<keyword evidence="1" id="KW-0732">Signal</keyword>
<gene>
    <name evidence="2" type="ORF">ACFQ16_00440</name>
</gene>
<protein>
    <submittedName>
        <fullName evidence="2">Uncharacterized protein</fullName>
    </submittedName>
</protein>
<proteinExistence type="predicted"/>
<dbReference type="EMBL" id="JBHTIW010000001">
    <property type="protein sequence ID" value="MFD0918200.1"/>
    <property type="molecule type" value="Genomic_DNA"/>
</dbReference>
<feature type="signal peptide" evidence="1">
    <location>
        <begin position="1"/>
        <end position="27"/>
    </location>
</feature>
<evidence type="ECO:0000256" key="1">
    <source>
        <dbReference type="SAM" id="SignalP"/>
    </source>
</evidence>
<reference evidence="3" key="1">
    <citation type="journal article" date="2019" name="Int. J. Syst. Evol. Microbiol.">
        <title>The Global Catalogue of Microorganisms (GCM) 10K type strain sequencing project: providing services to taxonomists for standard genome sequencing and annotation.</title>
        <authorList>
            <consortium name="The Broad Institute Genomics Platform"/>
            <consortium name="The Broad Institute Genome Sequencing Center for Infectious Disease"/>
            <person name="Wu L."/>
            <person name="Ma J."/>
        </authorList>
    </citation>
    <scope>NUCLEOTIDE SEQUENCE [LARGE SCALE GENOMIC DNA]</scope>
    <source>
        <strain evidence="3">CCUG 56401</strain>
    </source>
</reference>
<sequence length="77" mass="8168">MKRTITTAAVFLACAAASVMGAGAAMAETFVTLGVYDNGDDCAAAIPQARKDHSDAYSISCYERPGDHKYELQASYQ</sequence>
<evidence type="ECO:0000313" key="2">
    <source>
        <dbReference type="EMBL" id="MFD0918200.1"/>
    </source>
</evidence>
<feature type="chain" id="PRO_5046911895" evidence="1">
    <location>
        <begin position="28"/>
        <end position="77"/>
    </location>
</feature>
<evidence type="ECO:0000313" key="3">
    <source>
        <dbReference type="Proteomes" id="UP001597018"/>
    </source>
</evidence>
<comment type="caution">
    <text evidence="2">The sequence shown here is derived from an EMBL/GenBank/DDBJ whole genome shotgun (WGS) entry which is preliminary data.</text>
</comment>
<name>A0ABW3FMG6_9PSEU</name>
<dbReference type="RefSeq" id="WP_263250166.1">
    <property type="nucleotide sequence ID" value="NZ_BAABLT010000034.1"/>
</dbReference>